<gene>
    <name evidence="1" type="ORF">IPOD504_LOCUS382</name>
</gene>
<organism evidence="1 2">
    <name type="scientific">Iphiclides podalirius</name>
    <name type="common">scarce swallowtail</name>
    <dbReference type="NCBI Taxonomy" id="110791"/>
    <lineage>
        <taxon>Eukaryota</taxon>
        <taxon>Metazoa</taxon>
        <taxon>Ecdysozoa</taxon>
        <taxon>Arthropoda</taxon>
        <taxon>Hexapoda</taxon>
        <taxon>Insecta</taxon>
        <taxon>Pterygota</taxon>
        <taxon>Neoptera</taxon>
        <taxon>Endopterygota</taxon>
        <taxon>Lepidoptera</taxon>
        <taxon>Glossata</taxon>
        <taxon>Ditrysia</taxon>
        <taxon>Papilionoidea</taxon>
        <taxon>Papilionidae</taxon>
        <taxon>Papilioninae</taxon>
        <taxon>Iphiclides</taxon>
    </lineage>
</organism>
<dbReference type="Proteomes" id="UP000837857">
    <property type="component" value="Chromosome 1"/>
</dbReference>
<proteinExistence type="predicted"/>
<keyword evidence="2" id="KW-1185">Reference proteome</keyword>
<evidence type="ECO:0000313" key="2">
    <source>
        <dbReference type="Proteomes" id="UP000837857"/>
    </source>
</evidence>
<accession>A0ABN8HNA3</accession>
<name>A0ABN8HNA3_9NEOP</name>
<feature type="non-terminal residue" evidence="1">
    <location>
        <position position="106"/>
    </location>
</feature>
<dbReference type="EMBL" id="OW152813">
    <property type="protein sequence ID" value="CAH2035018.1"/>
    <property type="molecule type" value="Genomic_DNA"/>
</dbReference>
<evidence type="ECO:0000313" key="1">
    <source>
        <dbReference type="EMBL" id="CAH2035018.1"/>
    </source>
</evidence>
<reference evidence="1" key="1">
    <citation type="submission" date="2022-03" db="EMBL/GenBank/DDBJ databases">
        <authorList>
            <person name="Martin H S."/>
        </authorList>
    </citation>
    <scope>NUCLEOTIDE SEQUENCE</scope>
</reference>
<protein>
    <submittedName>
        <fullName evidence="1">Uncharacterized protein</fullName>
    </submittedName>
</protein>
<sequence>MSKLSEFVVMVGRIFGLRDVHISYQRWSSEPQRRLSAAINWDANRDPSQKLSVDVQLDNKGRWHRAGHLALYYPGRVVNGEFEFLLKGGALQNKAEGHGMNNHYIV</sequence>